<evidence type="ECO:0000256" key="2">
    <source>
        <dbReference type="ARBA" id="ARBA00023157"/>
    </source>
</evidence>
<keyword evidence="2" id="KW-1015">Disulfide bond</keyword>
<sequence length="122" mass="13342">MNKLSSFLKGATVRLECRNLEQDTILTFKGEATTDATGTYHISADGDYEDDICEVKLVKSPDPDCSDVSDKKHAKDAARVSLATNSGMASDVRMANPIGFMRKVANPECDQLLAQMGIKREQ</sequence>
<protein>
    <submittedName>
        <fullName evidence="3">Major pollen allergen Ole e 1</fullName>
    </submittedName>
</protein>
<dbReference type="PANTHER" id="PTHR31614:SF2">
    <property type="entry name" value="F28N24.16 PROTEIN"/>
    <property type="match status" value="1"/>
</dbReference>
<proteinExistence type="inferred from homology"/>
<name>A0AAD8IBU8_9APIA</name>
<accession>A0AAD8IBU8</accession>
<reference evidence="3" key="1">
    <citation type="submission" date="2023-02" db="EMBL/GenBank/DDBJ databases">
        <title>Genome of toxic invasive species Heracleum sosnowskyi carries increased number of genes despite the absence of recent whole-genome duplications.</title>
        <authorList>
            <person name="Schelkunov M."/>
            <person name="Shtratnikova V."/>
            <person name="Makarenko M."/>
            <person name="Klepikova A."/>
            <person name="Omelchenko D."/>
            <person name="Novikova G."/>
            <person name="Obukhova E."/>
            <person name="Bogdanov V."/>
            <person name="Penin A."/>
            <person name="Logacheva M."/>
        </authorList>
    </citation>
    <scope>NUCLEOTIDE SEQUENCE</scope>
    <source>
        <strain evidence="3">Hsosn_3</strain>
        <tissue evidence="3">Leaf</tissue>
    </source>
</reference>
<evidence type="ECO:0000256" key="1">
    <source>
        <dbReference type="ARBA" id="ARBA00010049"/>
    </source>
</evidence>
<dbReference type="PANTHER" id="PTHR31614">
    <property type="entry name" value="PROTEIN DOWNSTREAM OF FLC-RELATED"/>
    <property type="match status" value="1"/>
</dbReference>
<organism evidence="3 4">
    <name type="scientific">Heracleum sosnowskyi</name>
    <dbReference type="NCBI Taxonomy" id="360622"/>
    <lineage>
        <taxon>Eukaryota</taxon>
        <taxon>Viridiplantae</taxon>
        <taxon>Streptophyta</taxon>
        <taxon>Embryophyta</taxon>
        <taxon>Tracheophyta</taxon>
        <taxon>Spermatophyta</taxon>
        <taxon>Magnoliopsida</taxon>
        <taxon>eudicotyledons</taxon>
        <taxon>Gunneridae</taxon>
        <taxon>Pentapetalae</taxon>
        <taxon>asterids</taxon>
        <taxon>campanulids</taxon>
        <taxon>Apiales</taxon>
        <taxon>Apiaceae</taxon>
        <taxon>Apioideae</taxon>
        <taxon>apioid superclade</taxon>
        <taxon>Tordylieae</taxon>
        <taxon>Tordyliinae</taxon>
        <taxon>Heracleum</taxon>
    </lineage>
</organism>
<keyword evidence="4" id="KW-1185">Reference proteome</keyword>
<dbReference type="AlphaFoldDB" id="A0AAD8IBU8"/>
<comment type="similarity">
    <text evidence="1">Belongs to the Ole e I family.</text>
</comment>
<dbReference type="Proteomes" id="UP001237642">
    <property type="component" value="Unassembled WGS sequence"/>
</dbReference>
<dbReference type="InterPro" id="IPR006041">
    <property type="entry name" value="Pollen_Ole_e1_allergen"/>
</dbReference>
<dbReference type="Pfam" id="PF01190">
    <property type="entry name" value="Pollen_Ole_e_1"/>
    <property type="match status" value="1"/>
</dbReference>
<dbReference type="EMBL" id="JAUIZM010000005">
    <property type="protein sequence ID" value="KAK1382181.1"/>
    <property type="molecule type" value="Genomic_DNA"/>
</dbReference>
<gene>
    <name evidence="3" type="ORF">POM88_019916</name>
</gene>
<evidence type="ECO:0000313" key="4">
    <source>
        <dbReference type="Proteomes" id="UP001237642"/>
    </source>
</evidence>
<reference evidence="3" key="2">
    <citation type="submission" date="2023-05" db="EMBL/GenBank/DDBJ databases">
        <authorList>
            <person name="Schelkunov M.I."/>
        </authorList>
    </citation>
    <scope>NUCLEOTIDE SEQUENCE</scope>
    <source>
        <strain evidence="3">Hsosn_3</strain>
        <tissue evidence="3">Leaf</tissue>
    </source>
</reference>
<evidence type="ECO:0000313" key="3">
    <source>
        <dbReference type="EMBL" id="KAK1382181.1"/>
    </source>
</evidence>
<comment type="caution">
    <text evidence="3">The sequence shown here is derived from an EMBL/GenBank/DDBJ whole genome shotgun (WGS) entry which is preliminary data.</text>
</comment>